<dbReference type="GO" id="GO:1990817">
    <property type="term" value="F:poly(A) RNA polymerase activity"/>
    <property type="evidence" value="ECO:0007669"/>
    <property type="project" value="TreeGrafter"/>
</dbReference>
<sequence length="144" mass="17837">MAWTRLFKRLRFFARYEHFIKLDILSQTPDECLKWQSYVEKKMKDLCDMLFNDFREQILELRIHPKPFTREETRDTLNHEWTYCESYFIGLKLSRSEKKPLDLRSTVQKFALMLDINRYNKQDSNCRVMHYLREQLDPSFVHRF</sequence>
<dbReference type="InterPro" id="IPR011068">
    <property type="entry name" value="NuclTrfase_I-like_C"/>
</dbReference>
<dbReference type="GO" id="GO:0003723">
    <property type="term" value="F:RNA binding"/>
    <property type="evidence" value="ECO:0007669"/>
    <property type="project" value="InterPro"/>
</dbReference>
<dbReference type="InterPro" id="IPR007010">
    <property type="entry name" value="PolA_pol_RNA-bd_dom"/>
</dbReference>
<dbReference type="GO" id="GO:0005634">
    <property type="term" value="C:nucleus"/>
    <property type="evidence" value="ECO:0007669"/>
    <property type="project" value="TreeGrafter"/>
</dbReference>
<evidence type="ECO:0000259" key="4">
    <source>
        <dbReference type="Pfam" id="PF04926"/>
    </source>
</evidence>
<keyword evidence="3" id="KW-0067">ATP-binding</keyword>
<gene>
    <name evidence="5" type="ORF">FEHR0123_LOCUS5377</name>
</gene>
<dbReference type="PANTHER" id="PTHR10682:SF10">
    <property type="entry name" value="POLYNUCLEOTIDE ADENYLYLTRANSFERASE"/>
    <property type="match status" value="1"/>
</dbReference>
<dbReference type="GO" id="GO:0005524">
    <property type="term" value="F:ATP binding"/>
    <property type="evidence" value="ECO:0007669"/>
    <property type="project" value="UniProtKB-KW"/>
</dbReference>
<accession>A0A7S3I1X5</accession>
<feature type="domain" description="Poly(A) polymerase RNA-binding" evidence="4">
    <location>
        <begin position="12"/>
        <end position="76"/>
    </location>
</feature>
<evidence type="ECO:0000256" key="1">
    <source>
        <dbReference type="ARBA" id="ARBA00022679"/>
    </source>
</evidence>
<keyword evidence="1" id="KW-0808">Transferase</keyword>
<dbReference type="PANTHER" id="PTHR10682">
    <property type="entry name" value="POLY A POLYMERASE"/>
    <property type="match status" value="1"/>
</dbReference>
<dbReference type="AlphaFoldDB" id="A0A7S3I1X5"/>
<proteinExistence type="predicted"/>
<dbReference type="GO" id="GO:0031123">
    <property type="term" value="P:RNA 3'-end processing"/>
    <property type="evidence" value="ECO:0007669"/>
    <property type="project" value="InterPro"/>
</dbReference>
<name>A0A7S3I1X5_9SPIT</name>
<dbReference type="Gene3D" id="3.30.70.590">
    <property type="entry name" value="Poly(A) polymerase predicted RNA binding domain"/>
    <property type="match status" value="1"/>
</dbReference>
<evidence type="ECO:0000256" key="3">
    <source>
        <dbReference type="ARBA" id="ARBA00022840"/>
    </source>
</evidence>
<dbReference type="EMBL" id="HBIE01017462">
    <property type="protein sequence ID" value="CAE0310460.1"/>
    <property type="molecule type" value="Transcribed_RNA"/>
</dbReference>
<organism evidence="5">
    <name type="scientific">Favella ehrenbergii</name>
    <dbReference type="NCBI Taxonomy" id="182087"/>
    <lineage>
        <taxon>Eukaryota</taxon>
        <taxon>Sar</taxon>
        <taxon>Alveolata</taxon>
        <taxon>Ciliophora</taxon>
        <taxon>Intramacronucleata</taxon>
        <taxon>Spirotrichea</taxon>
        <taxon>Choreotrichia</taxon>
        <taxon>Tintinnida</taxon>
        <taxon>Xystonellidae</taxon>
        <taxon>Favella</taxon>
    </lineage>
</organism>
<evidence type="ECO:0000313" key="5">
    <source>
        <dbReference type="EMBL" id="CAE0310460.1"/>
    </source>
</evidence>
<dbReference type="Pfam" id="PF04926">
    <property type="entry name" value="PAP_RNA-bind"/>
    <property type="match status" value="1"/>
</dbReference>
<evidence type="ECO:0000256" key="2">
    <source>
        <dbReference type="ARBA" id="ARBA00022741"/>
    </source>
</evidence>
<protein>
    <recommendedName>
        <fullName evidence="4">Poly(A) polymerase RNA-binding domain-containing protein</fullName>
    </recommendedName>
</protein>
<reference evidence="5" key="1">
    <citation type="submission" date="2021-01" db="EMBL/GenBank/DDBJ databases">
        <authorList>
            <person name="Corre E."/>
            <person name="Pelletier E."/>
            <person name="Niang G."/>
            <person name="Scheremetjew M."/>
            <person name="Finn R."/>
            <person name="Kale V."/>
            <person name="Holt S."/>
            <person name="Cochrane G."/>
            <person name="Meng A."/>
            <person name="Brown T."/>
            <person name="Cohen L."/>
        </authorList>
    </citation>
    <scope>NUCLEOTIDE SEQUENCE</scope>
    <source>
        <strain evidence="5">Fehren 1</strain>
    </source>
</reference>
<dbReference type="SUPFAM" id="SSF55003">
    <property type="entry name" value="PAP/Archaeal CCA-adding enzyme, C-terminal domain"/>
    <property type="match status" value="1"/>
</dbReference>
<keyword evidence="2" id="KW-0547">Nucleotide-binding</keyword>